<dbReference type="EMBL" id="WAAO01000001">
    <property type="protein sequence ID" value="KAB1866849.1"/>
    <property type="molecule type" value="Genomic_DNA"/>
</dbReference>
<keyword evidence="2" id="KW-0813">Transport</keyword>
<evidence type="ECO:0000256" key="4">
    <source>
        <dbReference type="ARBA" id="ARBA00022692"/>
    </source>
</evidence>
<dbReference type="SUPFAM" id="SSF103473">
    <property type="entry name" value="MFS general substrate transporter"/>
    <property type="match status" value="1"/>
</dbReference>
<feature type="transmembrane region" description="Helical" evidence="7">
    <location>
        <begin position="348"/>
        <end position="367"/>
    </location>
</feature>
<dbReference type="InterPro" id="IPR036259">
    <property type="entry name" value="MFS_trans_sf"/>
</dbReference>
<comment type="subcellular location">
    <subcellularLocation>
        <location evidence="1">Cell membrane</location>
        <topology evidence="1">Multi-pass membrane protein</topology>
    </subcellularLocation>
</comment>
<keyword evidence="10" id="KW-1185">Reference proteome</keyword>
<reference evidence="10" key="1">
    <citation type="submission" date="2019-09" db="EMBL/GenBank/DDBJ databases">
        <title>Whole genome sequencing of Microbacterium maritypicum.</title>
        <authorList>
            <person name="Lenchi N."/>
        </authorList>
    </citation>
    <scope>NUCLEOTIDE SEQUENCE [LARGE SCALE GENOMIC DNA]</scope>
    <source>
        <strain evidence="10">G1</strain>
    </source>
</reference>
<evidence type="ECO:0000256" key="2">
    <source>
        <dbReference type="ARBA" id="ARBA00022448"/>
    </source>
</evidence>
<feature type="transmembrane region" description="Helical" evidence="7">
    <location>
        <begin position="168"/>
        <end position="187"/>
    </location>
</feature>
<keyword evidence="3" id="KW-1003">Cell membrane</keyword>
<dbReference type="CDD" id="cd06173">
    <property type="entry name" value="MFS_MefA_like"/>
    <property type="match status" value="1"/>
</dbReference>
<accession>A0ABQ6VEW1</accession>
<protein>
    <submittedName>
        <fullName evidence="9">MFS transporter</fullName>
    </submittedName>
</protein>
<evidence type="ECO:0000259" key="8">
    <source>
        <dbReference type="PROSITE" id="PS50850"/>
    </source>
</evidence>
<name>A0ABQ6VEW1_9MICO</name>
<evidence type="ECO:0000256" key="7">
    <source>
        <dbReference type="SAM" id="Phobius"/>
    </source>
</evidence>
<dbReference type="Gene3D" id="1.20.1250.20">
    <property type="entry name" value="MFS general substrate transporter like domains"/>
    <property type="match status" value="1"/>
</dbReference>
<feature type="transmembrane region" description="Helical" evidence="7">
    <location>
        <begin position="311"/>
        <end position="328"/>
    </location>
</feature>
<dbReference type="PROSITE" id="PS50850">
    <property type="entry name" value="MFS"/>
    <property type="match status" value="1"/>
</dbReference>
<dbReference type="PANTHER" id="PTHR43266:SF2">
    <property type="entry name" value="MAJOR FACILITATOR SUPERFAMILY (MFS) PROFILE DOMAIN-CONTAINING PROTEIN"/>
    <property type="match status" value="1"/>
</dbReference>
<dbReference type="PANTHER" id="PTHR43266">
    <property type="entry name" value="MACROLIDE-EFFLUX PROTEIN"/>
    <property type="match status" value="1"/>
</dbReference>
<organism evidence="9 10">
    <name type="scientific">Microbacterium algeriense</name>
    <dbReference type="NCBI Taxonomy" id="2615184"/>
    <lineage>
        <taxon>Bacteria</taxon>
        <taxon>Bacillati</taxon>
        <taxon>Actinomycetota</taxon>
        <taxon>Actinomycetes</taxon>
        <taxon>Micrococcales</taxon>
        <taxon>Microbacteriaceae</taxon>
        <taxon>Microbacterium</taxon>
    </lineage>
</organism>
<feature type="transmembrane region" description="Helical" evidence="7">
    <location>
        <begin position="12"/>
        <end position="36"/>
    </location>
</feature>
<dbReference type="InterPro" id="IPR020846">
    <property type="entry name" value="MFS_dom"/>
</dbReference>
<dbReference type="GeneID" id="77475453"/>
<sequence>MLRVLRDTVYARLFSAQVVALLGTGLLTVALGLLAFDIAGDAAGSVLGTALTIKMVAYVGVAPLIAALVDRLPRKAVLITADAVRLVIALLLPAVSETWQIYVLVFVLQSASATFTPAFQSLIPAVLPDPKDYTRALSLSRLAYDLEALLSPLIAGALLTVISFHDLFAGTAIGFALSALLVLSTPLPRAEDGLPATSFWQRLPAGAAVFARTPTLRFLLLTNMVVAAGTAIVLVNSVVYARAVFALDDAALALALACYGIGSLVTALSIPGIVERLGVIRTMSIGAAVIVAGLLAAVIVTGIAAAGGAGWSALLGTWVLLGIGTSLVNTPSSRLLADASTPANRTLVYTAQFALSHACFLLTYPIAGWLGAVSLIGAAGALLGIALAAATAAIAFARHRLHQTA</sequence>
<evidence type="ECO:0000256" key="3">
    <source>
        <dbReference type="ARBA" id="ARBA00022475"/>
    </source>
</evidence>
<evidence type="ECO:0000313" key="10">
    <source>
        <dbReference type="Proteomes" id="UP000478836"/>
    </source>
</evidence>
<feature type="transmembrane region" description="Helical" evidence="7">
    <location>
        <begin position="285"/>
        <end position="305"/>
    </location>
</feature>
<keyword evidence="6 7" id="KW-0472">Membrane</keyword>
<feature type="domain" description="Major facilitator superfamily (MFS) profile" evidence="8">
    <location>
        <begin position="9"/>
        <end position="405"/>
    </location>
</feature>
<keyword evidence="5 7" id="KW-1133">Transmembrane helix</keyword>
<evidence type="ECO:0000256" key="5">
    <source>
        <dbReference type="ARBA" id="ARBA00022989"/>
    </source>
</evidence>
<feature type="transmembrane region" description="Helical" evidence="7">
    <location>
        <begin position="218"/>
        <end position="239"/>
    </location>
</feature>
<dbReference type="Proteomes" id="UP000478836">
    <property type="component" value="Unassembled WGS sequence"/>
</dbReference>
<comment type="caution">
    <text evidence="9">The sequence shown here is derived from an EMBL/GenBank/DDBJ whole genome shotgun (WGS) entry which is preliminary data.</text>
</comment>
<evidence type="ECO:0000256" key="6">
    <source>
        <dbReference type="ARBA" id="ARBA00023136"/>
    </source>
</evidence>
<feature type="transmembrane region" description="Helical" evidence="7">
    <location>
        <begin position="251"/>
        <end position="273"/>
    </location>
</feature>
<evidence type="ECO:0000313" key="9">
    <source>
        <dbReference type="EMBL" id="KAB1866849.1"/>
    </source>
</evidence>
<keyword evidence="4 7" id="KW-0812">Transmembrane</keyword>
<feature type="transmembrane region" description="Helical" evidence="7">
    <location>
        <begin position="373"/>
        <end position="397"/>
    </location>
</feature>
<evidence type="ECO:0000256" key="1">
    <source>
        <dbReference type="ARBA" id="ARBA00004651"/>
    </source>
</evidence>
<dbReference type="RefSeq" id="WP_124896483.1">
    <property type="nucleotide sequence ID" value="NZ_CBDRDJ010000002.1"/>
</dbReference>
<proteinExistence type="predicted"/>
<gene>
    <name evidence="9" type="ORF">F6A08_03285</name>
</gene>
<dbReference type="InterPro" id="IPR011701">
    <property type="entry name" value="MFS"/>
</dbReference>
<feature type="transmembrane region" description="Helical" evidence="7">
    <location>
        <begin position="42"/>
        <end position="69"/>
    </location>
</feature>
<dbReference type="Pfam" id="PF07690">
    <property type="entry name" value="MFS_1"/>
    <property type="match status" value="1"/>
</dbReference>